<proteinExistence type="predicted"/>
<evidence type="ECO:0008006" key="3">
    <source>
        <dbReference type="Google" id="ProtNLM"/>
    </source>
</evidence>
<protein>
    <recommendedName>
        <fullName evidence="3">Mos1 transposase HTH domain-containing protein</fullName>
    </recommendedName>
</protein>
<reference evidence="1 2" key="1">
    <citation type="journal article" date="2019" name="Sci. Rep.">
        <title>Orb-weaving spider Araneus ventricosus genome elucidates the spidroin gene catalogue.</title>
        <authorList>
            <person name="Kono N."/>
            <person name="Nakamura H."/>
            <person name="Ohtoshi R."/>
            <person name="Moran D.A.P."/>
            <person name="Shinohara A."/>
            <person name="Yoshida Y."/>
            <person name="Fujiwara M."/>
            <person name="Mori M."/>
            <person name="Tomita M."/>
            <person name="Arakawa K."/>
        </authorList>
    </citation>
    <scope>NUCLEOTIDE SEQUENCE [LARGE SCALE GENOMIC DNA]</scope>
</reference>
<dbReference type="Proteomes" id="UP000499080">
    <property type="component" value="Unassembled WGS sequence"/>
</dbReference>
<name>A0A4Y2H5G6_ARAVE</name>
<organism evidence="1 2">
    <name type="scientific">Araneus ventricosus</name>
    <name type="common">Orbweaver spider</name>
    <name type="synonym">Epeira ventricosa</name>
    <dbReference type="NCBI Taxonomy" id="182803"/>
    <lineage>
        <taxon>Eukaryota</taxon>
        <taxon>Metazoa</taxon>
        <taxon>Ecdysozoa</taxon>
        <taxon>Arthropoda</taxon>
        <taxon>Chelicerata</taxon>
        <taxon>Arachnida</taxon>
        <taxon>Araneae</taxon>
        <taxon>Araneomorphae</taxon>
        <taxon>Entelegynae</taxon>
        <taxon>Araneoidea</taxon>
        <taxon>Araneidae</taxon>
        <taxon>Araneus</taxon>
    </lineage>
</organism>
<dbReference type="AlphaFoldDB" id="A0A4Y2H5G6"/>
<comment type="caution">
    <text evidence="1">The sequence shown here is derived from an EMBL/GenBank/DDBJ whole genome shotgun (WGS) entry which is preliminary data.</text>
</comment>
<evidence type="ECO:0000313" key="2">
    <source>
        <dbReference type="Proteomes" id="UP000499080"/>
    </source>
</evidence>
<evidence type="ECO:0000313" key="1">
    <source>
        <dbReference type="EMBL" id="GBM59564.1"/>
    </source>
</evidence>
<keyword evidence="2" id="KW-1185">Reference proteome</keyword>
<accession>A0A4Y2H5G6</accession>
<dbReference type="EMBL" id="BGPR01001688">
    <property type="protein sequence ID" value="GBM59564.1"/>
    <property type="molecule type" value="Genomic_DNA"/>
</dbReference>
<sequence>MFIKGDLWSWIKIVVARVKNASDCYHGLREACVLPYRTVARWVKTFCAGRNESTDLHRTGWPSIPQHQIAIVSDLLSTERL</sequence>
<gene>
    <name evidence="1" type="ORF">AVEN_268743_1</name>
</gene>